<keyword evidence="5 6" id="KW-0472">Membrane</keyword>
<feature type="transmembrane region" description="Helical" evidence="6">
    <location>
        <begin position="79"/>
        <end position="100"/>
    </location>
</feature>
<reference evidence="8" key="1">
    <citation type="submission" date="2024-06" db="EMBL/GenBank/DDBJ databases">
        <title>Kribbella sp. strain HUAS MG21 genome sequences.</title>
        <authorList>
            <person name="Mo P."/>
        </authorList>
    </citation>
    <scope>NUCLEOTIDE SEQUENCE</scope>
    <source>
        <strain evidence="8">HUAS MG21</strain>
    </source>
</reference>
<protein>
    <submittedName>
        <fullName evidence="8">GtrA family protein</fullName>
    </submittedName>
</protein>
<accession>A0AAU7TKK9</accession>
<evidence type="ECO:0000259" key="7">
    <source>
        <dbReference type="Pfam" id="PF04138"/>
    </source>
</evidence>
<keyword evidence="4 6" id="KW-1133">Transmembrane helix</keyword>
<evidence type="ECO:0000256" key="3">
    <source>
        <dbReference type="ARBA" id="ARBA00022692"/>
    </source>
</evidence>
<evidence type="ECO:0000256" key="1">
    <source>
        <dbReference type="ARBA" id="ARBA00004141"/>
    </source>
</evidence>
<name>A0AAU7TKK9_9ACTN</name>
<dbReference type="PANTHER" id="PTHR38459">
    <property type="entry name" value="PROPHAGE BACTOPRENOL-LINKED GLUCOSE TRANSLOCASE HOMOLOG"/>
    <property type="match status" value="1"/>
</dbReference>
<dbReference type="RefSeq" id="WP_350280033.1">
    <property type="nucleotide sequence ID" value="NZ_CP158165.1"/>
</dbReference>
<keyword evidence="3 6" id="KW-0812">Transmembrane</keyword>
<proteinExistence type="inferred from homology"/>
<feature type="transmembrane region" description="Helical" evidence="6">
    <location>
        <begin position="48"/>
        <end position="67"/>
    </location>
</feature>
<dbReference type="GO" id="GO:0005886">
    <property type="term" value="C:plasma membrane"/>
    <property type="evidence" value="ECO:0007669"/>
    <property type="project" value="TreeGrafter"/>
</dbReference>
<evidence type="ECO:0000256" key="6">
    <source>
        <dbReference type="SAM" id="Phobius"/>
    </source>
</evidence>
<feature type="transmembrane region" description="Helical" evidence="6">
    <location>
        <begin position="20"/>
        <end position="42"/>
    </location>
</feature>
<organism evidence="8">
    <name type="scientific">Kribbella sp. HUAS MG21</name>
    <dbReference type="NCBI Taxonomy" id="3160966"/>
    <lineage>
        <taxon>Bacteria</taxon>
        <taxon>Bacillati</taxon>
        <taxon>Actinomycetota</taxon>
        <taxon>Actinomycetes</taxon>
        <taxon>Propionibacteriales</taxon>
        <taxon>Kribbellaceae</taxon>
        <taxon>Kribbella</taxon>
    </lineage>
</organism>
<dbReference type="Pfam" id="PF04138">
    <property type="entry name" value="GtrA_DPMS_TM"/>
    <property type="match status" value="1"/>
</dbReference>
<dbReference type="AlphaFoldDB" id="A0AAU7TKK9"/>
<dbReference type="InterPro" id="IPR007267">
    <property type="entry name" value="GtrA_DPMS_TM"/>
</dbReference>
<dbReference type="InterPro" id="IPR051401">
    <property type="entry name" value="GtrA_CellWall_Glycosyl"/>
</dbReference>
<comment type="subcellular location">
    <subcellularLocation>
        <location evidence="1">Membrane</location>
        <topology evidence="1">Multi-pass membrane protein</topology>
    </subcellularLocation>
</comment>
<gene>
    <name evidence="8" type="ORF">ABN611_12630</name>
</gene>
<evidence type="ECO:0000256" key="2">
    <source>
        <dbReference type="ARBA" id="ARBA00009399"/>
    </source>
</evidence>
<sequence length="162" mass="17537">MGALTGIRARRGKWLLWAKYSASSVVATVLSQAAFALCYGFGTTPRIATLVAWVTGTVPSYLINRHWTWRHRNPSGRELLPYAIVSVVSAVLAAIVTTVTDNLVDDRIASHAWQTALVSASYLGTYGALFILKFVLLDRYVFAKKPAPASADPDAARTPVAT</sequence>
<feature type="transmembrane region" description="Helical" evidence="6">
    <location>
        <begin position="112"/>
        <end position="136"/>
    </location>
</feature>
<dbReference type="EMBL" id="CP158165">
    <property type="protein sequence ID" value="XBV27243.1"/>
    <property type="molecule type" value="Genomic_DNA"/>
</dbReference>
<dbReference type="PANTHER" id="PTHR38459:SF1">
    <property type="entry name" value="PROPHAGE BACTOPRENOL-LINKED GLUCOSE TRANSLOCASE HOMOLOG"/>
    <property type="match status" value="1"/>
</dbReference>
<evidence type="ECO:0000256" key="4">
    <source>
        <dbReference type="ARBA" id="ARBA00022989"/>
    </source>
</evidence>
<dbReference type="GO" id="GO:0000271">
    <property type="term" value="P:polysaccharide biosynthetic process"/>
    <property type="evidence" value="ECO:0007669"/>
    <property type="project" value="InterPro"/>
</dbReference>
<feature type="domain" description="GtrA/DPMS transmembrane" evidence="7">
    <location>
        <begin position="19"/>
        <end position="142"/>
    </location>
</feature>
<evidence type="ECO:0000256" key="5">
    <source>
        <dbReference type="ARBA" id="ARBA00023136"/>
    </source>
</evidence>
<evidence type="ECO:0000313" key="8">
    <source>
        <dbReference type="EMBL" id="XBV27243.1"/>
    </source>
</evidence>
<comment type="similarity">
    <text evidence="2">Belongs to the GtrA family.</text>
</comment>